<sequence length="256" mass="28327">MHISDEAIRDLNTLSGWLALDDLGTHENLNPELLILAGHAIMPNIIGALDFAARTGVPVLLSGGIGHSTTLLQQAVKQDPLTAAIETAWKGEADILAEIAHQVFAIPREKIEIENRSNNCGQNADFSRDRLLALSSIPATIVLVQDPLMQRRTFESFQYSWRQKTITSRFINWPVFVPHVVNVNDSLVITGGQRAGIWTLERYISMIFGEVKRLRDDETGYGPAGAGFIGHVAIPDAVENAWRRLTENDELVVSIR</sequence>
<dbReference type="InterPro" id="IPR051599">
    <property type="entry name" value="Cell_Envelope_Assoc"/>
</dbReference>
<evidence type="ECO:0000313" key="2">
    <source>
        <dbReference type="EMBL" id="QZN94608.1"/>
    </source>
</evidence>
<dbReference type="PANTHER" id="PTHR30336">
    <property type="entry name" value="INNER MEMBRANE PROTEIN, PROBABLE PERMEASE"/>
    <property type="match status" value="1"/>
</dbReference>
<dbReference type="InterPro" id="IPR003848">
    <property type="entry name" value="DUF218"/>
</dbReference>
<evidence type="ECO:0000259" key="1">
    <source>
        <dbReference type="Pfam" id="PF02698"/>
    </source>
</evidence>
<proteinExistence type="predicted"/>
<reference evidence="2 3" key="1">
    <citation type="submission" date="2021-08" db="EMBL/GenBank/DDBJ databases">
        <title>Culture and genomic analysis of Symbiopectobacterium purcellii sp. nov. gen. nov., isolated from the leafhopper Empoasca decipiens.</title>
        <authorList>
            <person name="Nadal-Jimenez P."/>
            <person name="Siozios S."/>
            <person name="Halliday N."/>
            <person name="Camara M."/>
            <person name="Hurst G.D.D."/>
        </authorList>
    </citation>
    <scope>NUCLEOTIDE SEQUENCE [LARGE SCALE GENOMIC DNA]</scope>
    <source>
        <strain evidence="2 3">SyEd1</strain>
    </source>
</reference>
<dbReference type="InterPro" id="IPR014729">
    <property type="entry name" value="Rossmann-like_a/b/a_fold"/>
</dbReference>
<dbReference type="Pfam" id="PF02698">
    <property type="entry name" value="DUF218"/>
    <property type="match status" value="1"/>
</dbReference>
<organism evidence="2 3">
    <name type="scientific">Symbiopectobacterium purcellii</name>
    <dbReference type="NCBI Taxonomy" id="2871826"/>
    <lineage>
        <taxon>Bacteria</taxon>
        <taxon>Pseudomonadati</taxon>
        <taxon>Pseudomonadota</taxon>
        <taxon>Gammaproteobacteria</taxon>
        <taxon>Enterobacterales</taxon>
        <taxon>Enterobacteriaceae</taxon>
    </lineage>
</organism>
<protein>
    <submittedName>
        <fullName evidence="2">YdcF family protein</fullName>
    </submittedName>
</protein>
<dbReference type="PANTHER" id="PTHR30336:SF20">
    <property type="entry name" value="DUF218 DOMAIN-CONTAINING PROTEIN"/>
    <property type="match status" value="1"/>
</dbReference>
<evidence type="ECO:0000313" key="3">
    <source>
        <dbReference type="Proteomes" id="UP000825886"/>
    </source>
</evidence>
<feature type="domain" description="DUF218" evidence="1">
    <location>
        <begin position="48"/>
        <end position="160"/>
    </location>
</feature>
<dbReference type="Gene3D" id="1.10.3620.10">
    <property type="entry name" value="YdcF like domain"/>
    <property type="match status" value="1"/>
</dbReference>
<dbReference type="Proteomes" id="UP000825886">
    <property type="component" value="Chromosome"/>
</dbReference>
<name>A0ABX9AIJ2_9ENTR</name>
<dbReference type="RefSeq" id="WP_222157729.1">
    <property type="nucleotide sequence ID" value="NZ_CP081864.1"/>
</dbReference>
<keyword evidence="3" id="KW-1185">Reference proteome</keyword>
<accession>A0ABX9AIJ2</accession>
<gene>
    <name evidence="2" type="ORF">K6K13_15080</name>
</gene>
<dbReference type="EMBL" id="CP081864">
    <property type="protein sequence ID" value="QZN94608.1"/>
    <property type="molecule type" value="Genomic_DNA"/>
</dbReference>
<dbReference type="Gene3D" id="3.40.50.620">
    <property type="entry name" value="HUPs"/>
    <property type="match status" value="1"/>
</dbReference>